<accession>A0A3M7IBA8</accession>
<gene>
    <name evidence="3" type="ORF">D0859_13106</name>
</gene>
<name>A0A3M7IBA8_HORWE</name>
<proteinExistence type="predicted"/>
<dbReference type="InterPro" id="IPR036673">
    <property type="entry name" value="Cyanovirin-N_sf"/>
</dbReference>
<dbReference type="InterPro" id="IPR052895">
    <property type="entry name" value="HetReg/Transcr_Mod"/>
</dbReference>
<dbReference type="PANTHER" id="PTHR24148:SF64">
    <property type="entry name" value="HETEROKARYON INCOMPATIBILITY DOMAIN-CONTAINING PROTEIN"/>
    <property type="match status" value="1"/>
</dbReference>
<evidence type="ECO:0000313" key="3">
    <source>
        <dbReference type="EMBL" id="RMZ22860.1"/>
    </source>
</evidence>
<dbReference type="VEuPathDB" id="FungiDB:BTJ68_14877"/>
<feature type="region of interest" description="Disordered" evidence="1">
    <location>
        <begin position="568"/>
        <end position="619"/>
    </location>
</feature>
<evidence type="ECO:0000313" key="4">
    <source>
        <dbReference type="Proteomes" id="UP000281677"/>
    </source>
</evidence>
<dbReference type="Pfam" id="PF08881">
    <property type="entry name" value="CVNH"/>
    <property type="match status" value="1"/>
</dbReference>
<dbReference type="EMBL" id="QWIT01000531">
    <property type="protein sequence ID" value="RMZ22860.1"/>
    <property type="molecule type" value="Genomic_DNA"/>
</dbReference>
<evidence type="ECO:0000259" key="2">
    <source>
        <dbReference type="SMART" id="SM01111"/>
    </source>
</evidence>
<dbReference type="InterPro" id="IPR010730">
    <property type="entry name" value="HET"/>
</dbReference>
<reference evidence="3 4" key="1">
    <citation type="journal article" date="2018" name="BMC Genomics">
        <title>Genomic evidence for intraspecific hybridization in a clonal and extremely halotolerant yeast.</title>
        <authorList>
            <person name="Gostincar C."/>
            <person name="Stajich J.E."/>
            <person name="Zupancic J."/>
            <person name="Zalar P."/>
            <person name="Gunde-Cimerman N."/>
        </authorList>
    </citation>
    <scope>NUCLEOTIDE SEQUENCE [LARGE SCALE GENOMIC DNA]</scope>
    <source>
        <strain evidence="3 4">EXF-120</strain>
    </source>
</reference>
<sequence length="1074" mass="118653">MVELRLTTVLFEMPFGPSQPFCAIEIKCPKTRGCSVHVIDNFLGNNNGQFNTAGNEAPGAKSDRDVSNSFRFSQSSRNVRLSTGLLAAELRAVDGDWRTATLAVRAQCIHKPPSVWTHELVIGDGNEPTPETVVRSSCFELGYRCENLRLEGASWLKAYTLRDNDMAHNWGMHIAPNLGRQFEDFYEFGISLNTLVGNSNGTFSTAEQNFSASARNVHLRNTTLYAELRTVNGQWKRAEIDLRLLVRSTGDGLQPADPRRTLRVAPPRNTKMAALHAKEPRDRLYMPLKNDTDLRMCYIKPGGFRDEVKCNLVTRQAEDLQEYLCLSYVWGDVGDPATIQVNTEKKPVTRNLHMAMRRLRAHGYHGALWIDALCINQADIEEKSVQVSRMSSTYAKAQRVFVWLDSFEHSATDQLGYSPLAATVATFFGLLASNAHMTEAIEQSVSTLSQPTANSSVDASWEEQAPIDYLNVFTAQDGIRKLSEGARKKTKDEFDMHRYDSFWSARNPSVEGSLSLLSSLDQLLDGTPESSAEISKHLKFPGATILYSLAKGADMLYSRVLLPQVSDPRDLHPRGQVSHSEVEGVAKSSAGKADGSTCDEEPALAAMHPSTPGPSTRGKAGILPTLGQLTQRLGKDLILKSKAQGRSSTYINNGSLAESESKQRDDCAGKRLVGEEACQTDSHMTPHGVRLQNPQKHAAHGHRSNLMHLASQLVGSKKPGAHTPNPAVDCALQLLSQCRVKQCSDPRDRVFAFIDIATQALGMFKPDYAVSVNDLYKAFTLRIIDHVGNLDIWSLRQPRAESELSSRSKLPSWAIDWACADFPVQSCYDLQSELLKAPLPLSLSPKIYNLTGGDMLSVYGTKLDAIQAMTTRPWSPCKRGLSEVQVPGESELGDWLQFLGIRTAERNSDKDVLWDSFYALLTAKQASKYTVDTYHGSLPGSSRGHSWREATQADRDLFSAWAAREQQHDSTLPTATPGELLPVRRLVDTIAGAKSLFRTGEGRIGLCPPWTKPGDELYCVSGCRWPVVFRRDSEVCSRIGKSTALELVGTCYTGEFSLDDVGRALVQAKEIYVC</sequence>
<comment type="caution">
    <text evidence="3">The sequence shown here is derived from an EMBL/GenBank/DDBJ whole genome shotgun (WGS) entry which is preliminary data.</text>
</comment>
<dbReference type="AlphaFoldDB" id="A0A3M7IBA8"/>
<dbReference type="Gene3D" id="2.30.60.10">
    <property type="entry name" value="Cyanovirin-N"/>
    <property type="match status" value="1"/>
</dbReference>
<protein>
    <recommendedName>
        <fullName evidence="2">Cyanovirin-N domain-containing protein</fullName>
    </recommendedName>
</protein>
<feature type="domain" description="Cyanovirin-N" evidence="2">
    <location>
        <begin position="158"/>
        <end position="255"/>
    </location>
</feature>
<dbReference type="Pfam" id="PF06985">
    <property type="entry name" value="HET"/>
    <property type="match status" value="1"/>
</dbReference>
<dbReference type="InterPro" id="IPR011058">
    <property type="entry name" value="Cyanovirin-N"/>
</dbReference>
<dbReference type="OrthoDB" id="2157530at2759"/>
<dbReference type="SMART" id="SM01111">
    <property type="entry name" value="CVNH"/>
    <property type="match status" value="1"/>
</dbReference>
<dbReference type="PANTHER" id="PTHR24148">
    <property type="entry name" value="ANKYRIN REPEAT DOMAIN-CONTAINING PROTEIN 39 HOMOLOG-RELATED"/>
    <property type="match status" value="1"/>
</dbReference>
<dbReference type="Proteomes" id="UP000281677">
    <property type="component" value="Unassembled WGS sequence"/>
</dbReference>
<evidence type="ECO:0000256" key="1">
    <source>
        <dbReference type="SAM" id="MobiDB-lite"/>
    </source>
</evidence>
<dbReference type="SUPFAM" id="SSF51322">
    <property type="entry name" value="Cyanovirin-N"/>
    <property type="match status" value="1"/>
</dbReference>
<organism evidence="3 4">
    <name type="scientific">Hortaea werneckii</name>
    <name type="common">Black yeast</name>
    <name type="synonym">Cladosporium werneckii</name>
    <dbReference type="NCBI Taxonomy" id="91943"/>
    <lineage>
        <taxon>Eukaryota</taxon>
        <taxon>Fungi</taxon>
        <taxon>Dikarya</taxon>
        <taxon>Ascomycota</taxon>
        <taxon>Pezizomycotina</taxon>
        <taxon>Dothideomycetes</taxon>
        <taxon>Dothideomycetidae</taxon>
        <taxon>Mycosphaerellales</taxon>
        <taxon>Teratosphaeriaceae</taxon>
        <taxon>Hortaea</taxon>
    </lineage>
</organism>